<evidence type="ECO:0000313" key="4">
    <source>
        <dbReference type="Proteomes" id="UP000235388"/>
    </source>
</evidence>
<proteinExistence type="predicted"/>
<evidence type="ECO:0000256" key="1">
    <source>
        <dbReference type="SAM" id="MobiDB-lite"/>
    </source>
</evidence>
<evidence type="ECO:0008006" key="5">
    <source>
        <dbReference type="Google" id="ProtNLM"/>
    </source>
</evidence>
<feature type="region of interest" description="Disordered" evidence="1">
    <location>
        <begin position="30"/>
        <end position="52"/>
    </location>
</feature>
<accession>A0A2N5T4Z9</accession>
<protein>
    <recommendedName>
        <fullName evidence="5">Secreted protein</fullName>
    </recommendedName>
</protein>
<dbReference type="AlphaFoldDB" id="A0A2N5T4Z9"/>
<comment type="caution">
    <text evidence="3">The sequence shown here is derived from an EMBL/GenBank/DDBJ whole genome shotgun (WGS) entry which is preliminary data.</text>
</comment>
<gene>
    <name evidence="3" type="ORF">PCANC_13589</name>
</gene>
<dbReference type="EMBL" id="PGCJ01000795">
    <property type="protein sequence ID" value="PLW20528.1"/>
    <property type="molecule type" value="Genomic_DNA"/>
</dbReference>
<feature type="chain" id="PRO_5014859627" description="Secreted protein" evidence="2">
    <location>
        <begin position="27"/>
        <end position="78"/>
    </location>
</feature>
<dbReference type="Proteomes" id="UP000235388">
    <property type="component" value="Unassembled WGS sequence"/>
</dbReference>
<organism evidence="3 4">
    <name type="scientific">Puccinia coronata f. sp. avenae</name>
    <dbReference type="NCBI Taxonomy" id="200324"/>
    <lineage>
        <taxon>Eukaryota</taxon>
        <taxon>Fungi</taxon>
        <taxon>Dikarya</taxon>
        <taxon>Basidiomycota</taxon>
        <taxon>Pucciniomycotina</taxon>
        <taxon>Pucciniomycetes</taxon>
        <taxon>Pucciniales</taxon>
        <taxon>Pucciniaceae</taxon>
        <taxon>Puccinia</taxon>
    </lineage>
</organism>
<reference evidence="3 4" key="1">
    <citation type="submission" date="2017-11" db="EMBL/GenBank/DDBJ databases">
        <title>De novo assembly and phasing of dikaryotic genomes from two isolates of Puccinia coronata f. sp. avenae, the causal agent of oat crown rust.</title>
        <authorList>
            <person name="Miller M.E."/>
            <person name="Zhang Y."/>
            <person name="Omidvar V."/>
            <person name="Sperschneider J."/>
            <person name="Schwessinger B."/>
            <person name="Raley C."/>
            <person name="Palmer J.M."/>
            <person name="Garnica D."/>
            <person name="Upadhyaya N."/>
            <person name="Rathjen J."/>
            <person name="Taylor J.M."/>
            <person name="Park R.F."/>
            <person name="Dodds P.N."/>
            <person name="Hirsch C.D."/>
            <person name="Kianian S.F."/>
            <person name="Figueroa M."/>
        </authorList>
    </citation>
    <scope>NUCLEOTIDE SEQUENCE [LARGE SCALE GENOMIC DNA]</scope>
    <source>
        <strain evidence="3">12NC29</strain>
    </source>
</reference>
<evidence type="ECO:0000313" key="3">
    <source>
        <dbReference type="EMBL" id="PLW20528.1"/>
    </source>
</evidence>
<evidence type="ECO:0000256" key="2">
    <source>
        <dbReference type="SAM" id="SignalP"/>
    </source>
</evidence>
<feature type="signal peptide" evidence="2">
    <location>
        <begin position="1"/>
        <end position="26"/>
    </location>
</feature>
<keyword evidence="2" id="KW-0732">Signal</keyword>
<name>A0A2N5T4Z9_9BASI</name>
<sequence length="78" mass="8162">MCHSTGSNGLAGPACLLLLLVDRACSLAPSTTKPLRPSKLCQRNSDPSATPPVCRTTAGTFTSISLAVSVDTLHPYEY</sequence>
<keyword evidence="4" id="KW-1185">Reference proteome</keyword>